<dbReference type="Pfam" id="PF00011">
    <property type="entry name" value="HSP20"/>
    <property type="match status" value="1"/>
</dbReference>
<name>A0A6V7P428_ANACO</name>
<feature type="domain" description="SHSP" evidence="5">
    <location>
        <begin position="73"/>
        <end position="193"/>
    </location>
</feature>
<evidence type="ECO:0000256" key="4">
    <source>
        <dbReference type="SAM" id="MobiDB-lite"/>
    </source>
</evidence>
<evidence type="ECO:0000259" key="5">
    <source>
        <dbReference type="PROSITE" id="PS01031"/>
    </source>
</evidence>
<evidence type="ECO:0000256" key="3">
    <source>
        <dbReference type="RuleBase" id="RU003616"/>
    </source>
</evidence>
<dbReference type="PROSITE" id="PS01031">
    <property type="entry name" value="SHSP"/>
    <property type="match status" value="1"/>
</dbReference>
<evidence type="ECO:0000256" key="1">
    <source>
        <dbReference type="ARBA" id="ARBA00023016"/>
    </source>
</evidence>
<proteinExistence type="inferred from homology"/>
<evidence type="ECO:0000256" key="2">
    <source>
        <dbReference type="PROSITE-ProRule" id="PRU00285"/>
    </source>
</evidence>
<dbReference type="Gene3D" id="2.60.40.790">
    <property type="match status" value="1"/>
</dbReference>
<dbReference type="SUPFAM" id="SSF49764">
    <property type="entry name" value="HSP20-like chaperones"/>
    <property type="match status" value="1"/>
</dbReference>
<dbReference type="CDD" id="cd06464">
    <property type="entry name" value="ACD_sHsps-like"/>
    <property type="match status" value="1"/>
</dbReference>
<evidence type="ECO:0000313" key="6">
    <source>
        <dbReference type="EMBL" id="CAD1825557.1"/>
    </source>
</evidence>
<dbReference type="InterPro" id="IPR008978">
    <property type="entry name" value="HSP20-like_chaperone"/>
</dbReference>
<dbReference type="PANTHER" id="PTHR11527">
    <property type="entry name" value="HEAT-SHOCK PROTEIN 20 FAMILY MEMBER"/>
    <property type="match status" value="1"/>
</dbReference>
<sequence length="193" mass="21098">MADSALFDTAVSHLFHLPETLERLVFPSPRPDGAHRGVRHCGHGGGGGGAAEHDGEKGFGSVPADVLETPRSTPSSSTSPGSPRPISRPKCEFDWNGRSLYFNKIIKVTLEDEKVLVIKSAGKRKREEAEEEGCKYLRLERRASPRFLRKFRLPDDANPSAITAKCENGVLTVVVEKLPPPESKTRTVEVTIA</sequence>
<reference evidence="6" key="1">
    <citation type="submission" date="2020-07" db="EMBL/GenBank/DDBJ databases">
        <authorList>
            <person name="Lin J."/>
        </authorList>
    </citation>
    <scope>NUCLEOTIDE SEQUENCE</scope>
</reference>
<organism evidence="6">
    <name type="scientific">Ananas comosus var. bracteatus</name>
    <name type="common">red pineapple</name>
    <dbReference type="NCBI Taxonomy" id="296719"/>
    <lineage>
        <taxon>Eukaryota</taxon>
        <taxon>Viridiplantae</taxon>
        <taxon>Streptophyta</taxon>
        <taxon>Embryophyta</taxon>
        <taxon>Tracheophyta</taxon>
        <taxon>Spermatophyta</taxon>
        <taxon>Magnoliopsida</taxon>
        <taxon>Liliopsida</taxon>
        <taxon>Poales</taxon>
        <taxon>Bromeliaceae</taxon>
        <taxon>Bromelioideae</taxon>
        <taxon>Ananas</taxon>
    </lineage>
</organism>
<dbReference type="InterPro" id="IPR002068">
    <property type="entry name" value="A-crystallin/Hsp20_dom"/>
</dbReference>
<keyword evidence="1" id="KW-0346">Stress response</keyword>
<protein>
    <recommendedName>
        <fullName evidence="5">SHSP domain-containing protein</fullName>
    </recommendedName>
</protein>
<feature type="region of interest" description="Disordered" evidence="4">
    <location>
        <begin position="27"/>
        <end position="89"/>
    </location>
</feature>
<feature type="compositionally biased region" description="Low complexity" evidence="4">
    <location>
        <begin position="69"/>
        <end position="85"/>
    </location>
</feature>
<gene>
    <name evidence="6" type="ORF">CB5_LOCUS8768</name>
</gene>
<accession>A0A6V7P428</accession>
<dbReference type="EMBL" id="LR862145">
    <property type="protein sequence ID" value="CAD1825557.1"/>
    <property type="molecule type" value="Genomic_DNA"/>
</dbReference>
<dbReference type="AlphaFoldDB" id="A0A6V7P428"/>
<comment type="similarity">
    <text evidence="2 3">Belongs to the small heat shock protein (HSP20) family.</text>
</comment>
<dbReference type="InterPro" id="IPR031107">
    <property type="entry name" value="Small_HSP"/>
</dbReference>